<evidence type="ECO:0000256" key="9">
    <source>
        <dbReference type="ARBA" id="ARBA00022857"/>
    </source>
</evidence>
<dbReference type="InterPro" id="IPR018083">
    <property type="entry name" value="Sterol_reductase_CS"/>
</dbReference>
<evidence type="ECO:0000256" key="24">
    <source>
        <dbReference type="SAM" id="MobiDB-lite"/>
    </source>
</evidence>
<evidence type="ECO:0000256" key="3">
    <source>
        <dbReference type="ARBA" id="ARBA00005402"/>
    </source>
</evidence>
<dbReference type="GO" id="GO:0006695">
    <property type="term" value="P:cholesterol biosynthetic process"/>
    <property type="evidence" value="ECO:0007669"/>
    <property type="project" value="UniProtKB-KW"/>
</dbReference>
<keyword evidence="11 23" id="KW-1133">Transmembrane helix</keyword>
<evidence type="ECO:0000256" key="12">
    <source>
        <dbReference type="ARBA" id="ARBA00023002"/>
    </source>
</evidence>
<dbReference type="Pfam" id="PF01222">
    <property type="entry name" value="ERG4_ERG24"/>
    <property type="match status" value="1"/>
</dbReference>
<comment type="pathway">
    <text evidence="2">Steroid biosynthesis; cholesterol biosynthesis.</text>
</comment>
<comment type="similarity">
    <text evidence="3 23">Belongs to the ERG4/ERG24 family.</text>
</comment>
<evidence type="ECO:0000256" key="5">
    <source>
        <dbReference type="ARBA" id="ARBA00022548"/>
    </source>
</evidence>
<sequence>MKELDMIPGVDSPSHGTTTVTHQRRSARNTNPPLSTSATTSPAQPPPPPPPTTTTTKPSPSAISTSSPPSAKGILETKSNISNQITWGRASIRRSWLGSLVASSPGALAVLTSVSFYVTLTHYGGSLSAFLAAGCREGFPRILYRHRPRFSAEASAFWAGWVLLQALLYRFLPGPTNTGQRTPAGHLLAYRTNGLRAWAATHALWAALCWAGLLDPGFVPRNWGGLSAAMNLSGFLVSAFAYAKAHLFPSHPDDRNFSGSAIHDFYMGIELNPRFGDSFDFKLFSNGRPGIIFWTLIDFSNIAYVYQTRGRIEPSLVLVTLLHTLYVVDFFINEGWYLRTIDIAHDHYGFYLAWGCFCYLPTCYTIQGQYLGLYPSSPPAPFLAAAFGLGLAGYALFRSVNDQKDRVRRAAGRCAVWGKPAVYLEARYTTSDGRGHTSLLLCSGWWGFSRHANYVGDLMLSYAMCALAGSSGALVWFYAVWMTVLLVHRCKRDERRCRDKYGATWDEYCRRVPYRFIPGVW</sequence>
<comment type="catalytic activity">
    <reaction evidence="22">
        <text>7-dehydrodesmosterol + NADPH + H(+) = desmosterol + NADP(+)</text>
        <dbReference type="Rhea" id="RHEA:46740"/>
        <dbReference type="ChEBI" id="CHEBI:15378"/>
        <dbReference type="ChEBI" id="CHEBI:17737"/>
        <dbReference type="ChEBI" id="CHEBI:27910"/>
        <dbReference type="ChEBI" id="CHEBI:57783"/>
        <dbReference type="ChEBI" id="CHEBI:58349"/>
    </reaction>
    <physiologicalReaction direction="left-to-right" evidence="22">
        <dbReference type="Rhea" id="RHEA:46741"/>
    </physiologicalReaction>
</comment>
<comment type="catalytic activity">
    <reaction evidence="21">
        <text>cholesterol + NADP(+) = 7-dehydrocholesterol + NADPH + H(+)</text>
        <dbReference type="Rhea" id="RHEA:23984"/>
        <dbReference type="ChEBI" id="CHEBI:15378"/>
        <dbReference type="ChEBI" id="CHEBI:16113"/>
        <dbReference type="ChEBI" id="CHEBI:17759"/>
        <dbReference type="ChEBI" id="CHEBI:57783"/>
        <dbReference type="ChEBI" id="CHEBI:58349"/>
        <dbReference type="EC" id="1.3.1.21"/>
    </reaction>
    <physiologicalReaction direction="right-to-left" evidence="21">
        <dbReference type="Rhea" id="RHEA:23986"/>
    </physiologicalReaction>
</comment>
<dbReference type="PANTHER" id="PTHR21257">
    <property type="entry name" value="DELTA(14)-STEROL REDUCTASE"/>
    <property type="match status" value="1"/>
</dbReference>
<keyword evidence="13 23" id="KW-0756">Sterol biosynthesis</keyword>
<evidence type="ECO:0000256" key="11">
    <source>
        <dbReference type="ARBA" id="ARBA00022989"/>
    </source>
</evidence>
<evidence type="ECO:0000313" key="25">
    <source>
        <dbReference type="EMBL" id="KOS22920.1"/>
    </source>
</evidence>
<evidence type="ECO:0000256" key="2">
    <source>
        <dbReference type="ARBA" id="ARBA00004770"/>
    </source>
</evidence>
<evidence type="ECO:0000256" key="16">
    <source>
        <dbReference type="ARBA" id="ARBA00023166"/>
    </source>
</evidence>
<feature type="transmembrane region" description="Helical" evidence="23">
    <location>
        <begin position="348"/>
        <end position="366"/>
    </location>
</feature>
<dbReference type="PROSITE" id="PS01017">
    <property type="entry name" value="STEROL_REDUCT_1"/>
    <property type="match status" value="1"/>
</dbReference>
<reference evidence="25 26" key="1">
    <citation type="submission" date="2015-07" db="EMBL/GenBank/DDBJ databases">
        <title>The genome of the fungus Escovopsis weberi, a specialized disease agent of ant agriculture.</title>
        <authorList>
            <person name="de Man T.J."/>
            <person name="Stajich J.E."/>
            <person name="Kubicek C.P."/>
            <person name="Chenthamara K."/>
            <person name="Atanasova L."/>
            <person name="Druzhinina I.S."/>
            <person name="Birnbaum S."/>
            <person name="Barribeau S.M."/>
            <person name="Teiling C."/>
            <person name="Suen G."/>
            <person name="Currie C."/>
            <person name="Gerardo N.M."/>
        </authorList>
    </citation>
    <scope>NUCLEOTIDE SEQUENCE [LARGE SCALE GENOMIC DNA]</scope>
</reference>
<dbReference type="AlphaFoldDB" id="A0A0M8N9N9"/>
<dbReference type="OrthoDB" id="5326588at2759"/>
<gene>
    <name evidence="25" type="ORF">ESCO_003385</name>
</gene>
<dbReference type="EC" id="1.3.1.21" evidence="18"/>
<dbReference type="STRING" id="150374.A0A0M8N9N9"/>
<keyword evidence="17 23" id="KW-0753">Steroid metabolism</keyword>
<feature type="compositionally biased region" description="Pro residues" evidence="24">
    <location>
        <begin position="43"/>
        <end position="52"/>
    </location>
</feature>
<evidence type="ECO:0000256" key="7">
    <source>
        <dbReference type="ARBA" id="ARBA00022778"/>
    </source>
</evidence>
<comment type="caution">
    <text evidence="25">The sequence shown here is derived from an EMBL/GenBank/DDBJ whole genome shotgun (WGS) entry which is preliminary data.</text>
</comment>
<evidence type="ECO:0000256" key="23">
    <source>
        <dbReference type="RuleBase" id="RU369120"/>
    </source>
</evidence>
<feature type="transmembrane region" description="Helical" evidence="23">
    <location>
        <begin position="155"/>
        <end position="172"/>
    </location>
</feature>
<evidence type="ECO:0000313" key="26">
    <source>
        <dbReference type="Proteomes" id="UP000053831"/>
    </source>
</evidence>
<keyword evidence="6 23" id="KW-0812">Transmembrane</keyword>
<keyword evidence="26" id="KW-1185">Reference proteome</keyword>
<dbReference type="Proteomes" id="UP000053831">
    <property type="component" value="Unassembled WGS sequence"/>
</dbReference>
<evidence type="ECO:0000256" key="1">
    <source>
        <dbReference type="ARBA" id="ARBA00004477"/>
    </source>
</evidence>
<evidence type="ECO:0000256" key="13">
    <source>
        <dbReference type="ARBA" id="ARBA00023011"/>
    </source>
</evidence>
<dbReference type="GO" id="GO:0047598">
    <property type="term" value="F:7-dehydrocholesterol reductase activity"/>
    <property type="evidence" value="ECO:0007669"/>
    <property type="project" value="UniProtKB-EC"/>
</dbReference>
<evidence type="ECO:0000256" key="18">
    <source>
        <dbReference type="ARBA" id="ARBA00038851"/>
    </source>
</evidence>
<dbReference type="FunFam" id="1.20.120.1630:FF:000004">
    <property type="entry name" value="7-dehydrocholesterol reductase"/>
    <property type="match status" value="1"/>
</dbReference>
<dbReference type="InterPro" id="IPR001171">
    <property type="entry name" value="ERG24_DHCR-like"/>
</dbReference>
<accession>A0A0M8N9N9</accession>
<evidence type="ECO:0000256" key="8">
    <source>
        <dbReference type="ARBA" id="ARBA00022824"/>
    </source>
</evidence>
<feature type="transmembrane region" description="Helical" evidence="23">
    <location>
        <begin position="378"/>
        <end position="397"/>
    </location>
</feature>
<name>A0A0M8N9N9_ESCWE</name>
<dbReference type="PROSITE" id="PS01018">
    <property type="entry name" value="STEROL_REDUCT_2"/>
    <property type="match status" value="1"/>
</dbReference>
<dbReference type="GO" id="GO:0016132">
    <property type="term" value="P:brassinosteroid biosynthetic process"/>
    <property type="evidence" value="ECO:0007669"/>
    <property type="project" value="TreeGrafter"/>
</dbReference>
<evidence type="ECO:0000256" key="20">
    <source>
        <dbReference type="ARBA" id="ARBA00042688"/>
    </source>
</evidence>
<evidence type="ECO:0000256" key="22">
    <source>
        <dbReference type="ARBA" id="ARBA00047826"/>
    </source>
</evidence>
<evidence type="ECO:0000256" key="14">
    <source>
        <dbReference type="ARBA" id="ARBA00023098"/>
    </source>
</evidence>
<proteinExistence type="inferred from homology"/>
<organism evidence="25 26">
    <name type="scientific">Escovopsis weberi</name>
    <dbReference type="NCBI Taxonomy" id="150374"/>
    <lineage>
        <taxon>Eukaryota</taxon>
        <taxon>Fungi</taxon>
        <taxon>Dikarya</taxon>
        <taxon>Ascomycota</taxon>
        <taxon>Pezizomycotina</taxon>
        <taxon>Sordariomycetes</taxon>
        <taxon>Hypocreomycetidae</taxon>
        <taxon>Hypocreales</taxon>
        <taxon>Hypocreaceae</taxon>
        <taxon>Escovopsis</taxon>
    </lineage>
</organism>
<keyword evidence="9" id="KW-0521">NADP</keyword>
<protein>
    <recommendedName>
        <fullName evidence="19">7-dehydrocholesterol reductase</fullName>
        <ecNumber evidence="18">1.3.1.21</ecNumber>
    </recommendedName>
    <alternativeName>
        <fullName evidence="20">Sterol Delta(7)-reductase</fullName>
    </alternativeName>
</protein>
<feature type="transmembrane region" description="Helical" evidence="23">
    <location>
        <begin position="193"/>
        <end position="213"/>
    </location>
</feature>
<evidence type="ECO:0000256" key="17">
    <source>
        <dbReference type="ARBA" id="ARBA00023221"/>
    </source>
</evidence>
<dbReference type="Gene3D" id="1.20.120.1630">
    <property type="match status" value="1"/>
</dbReference>
<feature type="region of interest" description="Disordered" evidence="24">
    <location>
        <begin position="1"/>
        <end position="74"/>
    </location>
</feature>
<feature type="transmembrane region" description="Helical" evidence="23">
    <location>
        <begin position="225"/>
        <end position="243"/>
    </location>
</feature>
<keyword evidence="14 23" id="KW-0443">Lipid metabolism</keyword>
<keyword evidence="12 23" id="KW-0560">Oxidoreductase</keyword>
<keyword evidence="5" id="KW-0153">Cholesterol metabolism</keyword>
<evidence type="ECO:0000256" key="4">
    <source>
        <dbReference type="ARBA" id="ARBA00022516"/>
    </source>
</evidence>
<keyword evidence="4 23" id="KW-0444">Lipid biosynthesis</keyword>
<feature type="transmembrane region" description="Helical" evidence="23">
    <location>
        <begin position="316"/>
        <end position="336"/>
    </location>
</feature>
<evidence type="ECO:0000256" key="21">
    <source>
        <dbReference type="ARBA" id="ARBA00047795"/>
    </source>
</evidence>
<feature type="transmembrane region" description="Helical" evidence="23">
    <location>
        <begin position="96"/>
        <end position="118"/>
    </location>
</feature>
<evidence type="ECO:0000256" key="6">
    <source>
        <dbReference type="ARBA" id="ARBA00022692"/>
    </source>
</evidence>
<feature type="transmembrane region" description="Helical" evidence="23">
    <location>
        <begin position="459"/>
        <end position="487"/>
    </location>
</feature>
<evidence type="ECO:0000256" key="19">
    <source>
        <dbReference type="ARBA" id="ARBA00039984"/>
    </source>
</evidence>
<comment type="subcellular location">
    <subcellularLocation>
        <location evidence="1">Endoplasmic reticulum membrane</location>
        <topology evidence="1">Multi-pass membrane protein</topology>
    </subcellularLocation>
</comment>
<keyword evidence="8" id="KW-0256">Endoplasmic reticulum</keyword>
<feature type="compositionally biased region" description="Low complexity" evidence="24">
    <location>
        <begin position="53"/>
        <end position="71"/>
    </location>
</feature>
<dbReference type="PANTHER" id="PTHR21257:SF38">
    <property type="entry name" value="7-DEHYDROCHOLESTEROL REDUCTASE"/>
    <property type="match status" value="1"/>
</dbReference>
<evidence type="ECO:0000256" key="10">
    <source>
        <dbReference type="ARBA" id="ARBA00022955"/>
    </source>
</evidence>
<keyword evidence="16 23" id="KW-1207">Sterol metabolism</keyword>
<dbReference type="GO" id="GO:0005789">
    <property type="term" value="C:endoplasmic reticulum membrane"/>
    <property type="evidence" value="ECO:0007669"/>
    <property type="project" value="UniProtKB-SubCell"/>
</dbReference>
<keyword evidence="10 23" id="KW-0752">Steroid biosynthesis</keyword>
<keyword evidence="15 23" id="KW-0472">Membrane</keyword>
<feature type="compositionally biased region" description="Low complexity" evidence="24">
    <location>
        <begin position="32"/>
        <end position="42"/>
    </location>
</feature>
<evidence type="ECO:0000256" key="15">
    <source>
        <dbReference type="ARBA" id="ARBA00023136"/>
    </source>
</evidence>
<dbReference type="EMBL" id="LGSR01000002">
    <property type="protein sequence ID" value="KOS22920.1"/>
    <property type="molecule type" value="Genomic_DNA"/>
</dbReference>
<keyword evidence="7" id="KW-0152">Cholesterol biosynthesis</keyword>